<organism evidence="1 2">
    <name type="scientific">Streptomyces alanosinicus</name>
    <dbReference type="NCBI Taxonomy" id="68171"/>
    <lineage>
        <taxon>Bacteria</taxon>
        <taxon>Bacillati</taxon>
        <taxon>Actinomycetota</taxon>
        <taxon>Actinomycetes</taxon>
        <taxon>Kitasatosporales</taxon>
        <taxon>Streptomycetaceae</taxon>
        <taxon>Streptomyces</taxon>
    </lineage>
</organism>
<comment type="caution">
    <text evidence="1">The sequence shown here is derived from an EMBL/GenBank/DDBJ whole genome shotgun (WGS) entry which is preliminary data.</text>
</comment>
<gene>
    <name evidence="1" type="ORF">GCM10010339_83340</name>
</gene>
<name>A0A918YSX9_9ACTN</name>
<evidence type="ECO:0000313" key="2">
    <source>
        <dbReference type="Proteomes" id="UP000655443"/>
    </source>
</evidence>
<sequence>MIFMAVAVTLTRSALLHTKGRAARRPAGARHGRGVGLGPLQGADLGIGPHGLRLAEFVQSPGTITATAAVVIRKEWPMRVKR</sequence>
<accession>A0A918YSX9</accession>
<proteinExistence type="predicted"/>
<keyword evidence="2" id="KW-1185">Reference proteome</keyword>
<dbReference type="Proteomes" id="UP000655443">
    <property type="component" value="Unassembled WGS sequence"/>
</dbReference>
<dbReference type="EMBL" id="BMVG01000046">
    <property type="protein sequence ID" value="GHE14052.1"/>
    <property type="molecule type" value="Genomic_DNA"/>
</dbReference>
<reference evidence="1" key="1">
    <citation type="journal article" date="2014" name="Int. J. Syst. Evol. Microbiol.">
        <title>Complete genome sequence of Corynebacterium casei LMG S-19264T (=DSM 44701T), isolated from a smear-ripened cheese.</title>
        <authorList>
            <consortium name="US DOE Joint Genome Institute (JGI-PGF)"/>
            <person name="Walter F."/>
            <person name="Albersmeier A."/>
            <person name="Kalinowski J."/>
            <person name="Ruckert C."/>
        </authorList>
    </citation>
    <scope>NUCLEOTIDE SEQUENCE</scope>
    <source>
        <strain evidence="1">JCM 4714</strain>
    </source>
</reference>
<dbReference type="AlphaFoldDB" id="A0A918YSX9"/>
<reference evidence="1" key="2">
    <citation type="submission" date="2020-09" db="EMBL/GenBank/DDBJ databases">
        <authorList>
            <person name="Sun Q."/>
            <person name="Ohkuma M."/>
        </authorList>
    </citation>
    <scope>NUCLEOTIDE SEQUENCE</scope>
    <source>
        <strain evidence="1">JCM 4714</strain>
    </source>
</reference>
<evidence type="ECO:0000313" key="1">
    <source>
        <dbReference type="EMBL" id="GHE14052.1"/>
    </source>
</evidence>
<protein>
    <submittedName>
        <fullName evidence="1">Uncharacterized protein</fullName>
    </submittedName>
</protein>